<dbReference type="Proteomes" id="UP000011087">
    <property type="component" value="Unassembled WGS sequence"/>
</dbReference>
<keyword evidence="2" id="KW-0472">Membrane</keyword>
<evidence type="ECO:0000256" key="1">
    <source>
        <dbReference type="SAM" id="MobiDB-lite"/>
    </source>
</evidence>
<accession>L1IPY7</accession>
<proteinExistence type="predicted"/>
<organism evidence="3">
    <name type="scientific">Guillardia theta (strain CCMP2712)</name>
    <name type="common">Cryptophyte</name>
    <dbReference type="NCBI Taxonomy" id="905079"/>
    <lineage>
        <taxon>Eukaryota</taxon>
        <taxon>Cryptophyceae</taxon>
        <taxon>Pyrenomonadales</taxon>
        <taxon>Geminigeraceae</taxon>
        <taxon>Guillardia</taxon>
    </lineage>
</organism>
<name>L1IPY7_GUITC</name>
<evidence type="ECO:0000313" key="4">
    <source>
        <dbReference type="EnsemblProtists" id="EKX38157"/>
    </source>
</evidence>
<dbReference type="EMBL" id="JH993051">
    <property type="protein sequence ID" value="EKX38157.1"/>
    <property type="molecule type" value="Genomic_DNA"/>
</dbReference>
<evidence type="ECO:0000256" key="2">
    <source>
        <dbReference type="SAM" id="Phobius"/>
    </source>
</evidence>
<dbReference type="RefSeq" id="XP_005825137.1">
    <property type="nucleotide sequence ID" value="XM_005825080.1"/>
</dbReference>
<keyword evidence="2" id="KW-0812">Transmembrane</keyword>
<dbReference type="PaxDb" id="55529-EKX38157"/>
<reference evidence="3 5" key="1">
    <citation type="journal article" date="2012" name="Nature">
        <title>Algal genomes reveal evolutionary mosaicism and the fate of nucleomorphs.</title>
        <authorList>
            <consortium name="DOE Joint Genome Institute"/>
            <person name="Curtis B.A."/>
            <person name="Tanifuji G."/>
            <person name="Burki F."/>
            <person name="Gruber A."/>
            <person name="Irimia M."/>
            <person name="Maruyama S."/>
            <person name="Arias M.C."/>
            <person name="Ball S.G."/>
            <person name="Gile G.H."/>
            <person name="Hirakawa Y."/>
            <person name="Hopkins J.F."/>
            <person name="Kuo A."/>
            <person name="Rensing S.A."/>
            <person name="Schmutz J."/>
            <person name="Symeonidi A."/>
            <person name="Elias M."/>
            <person name="Eveleigh R.J."/>
            <person name="Herman E.K."/>
            <person name="Klute M.J."/>
            <person name="Nakayama T."/>
            <person name="Obornik M."/>
            <person name="Reyes-Prieto A."/>
            <person name="Armbrust E.V."/>
            <person name="Aves S.J."/>
            <person name="Beiko R.G."/>
            <person name="Coutinho P."/>
            <person name="Dacks J.B."/>
            <person name="Durnford D.G."/>
            <person name="Fast N.M."/>
            <person name="Green B.R."/>
            <person name="Grisdale C.J."/>
            <person name="Hempel F."/>
            <person name="Henrissat B."/>
            <person name="Hoppner M.P."/>
            <person name="Ishida K."/>
            <person name="Kim E."/>
            <person name="Koreny L."/>
            <person name="Kroth P.G."/>
            <person name="Liu Y."/>
            <person name="Malik S.B."/>
            <person name="Maier U.G."/>
            <person name="McRose D."/>
            <person name="Mock T."/>
            <person name="Neilson J.A."/>
            <person name="Onodera N.T."/>
            <person name="Poole A.M."/>
            <person name="Pritham E.J."/>
            <person name="Richards T.A."/>
            <person name="Rocap G."/>
            <person name="Roy S.W."/>
            <person name="Sarai C."/>
            <person name="Schaack S."/>
            <person name="Shirato S."/>
            <person name="Slamovits C.H."/>
            <person name="Spencer D.F."/>
            <person name="Suzuki S."/>
            <person name="Worden A.Z."/>
            <person name="Zauner S."/>
            <person name="Barry K."/>
            <person name="Bell C."/>
            <person name="Bharti A.K."/>
            <person name="Crow J.A."/>
            <person name="Grimwood J."/>
            <person name="Kramer R."/>
            <person name="Lindquist E."/>
            <person name="Lucas S."/>
            <person name="Salamov A."/>
            <person name="McFadden G.I."/>
            <person name="Lane C.E."/>
            <person name="Keeling P.J."/>
            <person name="Gray M.W."/>
            <person name="Grigoriev I.V."/>
            <person name="Archibald J.M."/>
        </authorList>
    </citation>
    <scope>NUCLEOTIDE SEQUENCE</scope>
    <source>
        <strain evidence="3 5">CCMP2712</strain>
    </source>
</reference>
<feature type="compositionally biased region" description="Basic and acidic residues" evidence="1">
    <location>
        <begin position="351"/>
        <end position="368"/>
    </location>
</feature>
<evidence type="ECO:0000313" key="5">
    <source>
        <dbReference type="Proteomes" id="UP000011087"/>
    </source>
</evidence>
<protein>
    <submittedName>
        <fullName evidence="3 4">Uncharacterized protein</fullName>
    </submittedName>
</protein>
<dbReference type="EnsemblProtists" id="EKX38157">
    <property type="protein sequence ID" value="EKX38157"/>
    <property type="gene ID" value="GUITHDRAFT_144458"/>
</dbReference>
<dbReference type="KEGG" id="gtt:GUITHDRAFT_144458"/>
<dbReference type="AlphaFoldDB" id="L1IPY7"/>
<reference evidence="5" key="2">
    <citation type="submission" date="2012-11" db="EMBL/GenBank/DDBJ databases">
        <authorList>
            <person name="Kuo A."/>
            <person name="Curtis B.A."/>
            <person name="Tanifuji G."/>
            <person name="Burki F."/>
            <person name="Gruber A."/>
            <person name="Irimia M."/>
            <person name="Maruyama S."/>
            <person name="Arias M.C."/>
            <person name="Ball S.G."/>
            <person name="Gile G.H."/>
            <person name="Hirakawa Y."/>
            <person name="Hopkins J.F."/>
            <person name="Rensing S.A."/>
            <person name="Schmutz J."/>
            <person name="Symeonidi A."/>
            <person name="Elias M."/>
            <person name="Eveleigh R.J."/>
            <person name="Herman E.K."/>
            <person name="Klute M.J."/>
            <person name="Nakayama T."/>
            <person name="Obornik M."/>
            <person name="Reyes-Prieto A."/>
            <person name="Armbrust E.V."/>
            <person name="Aves S.J."/>
            <person name="Beiko R.G."/>
            <person name="Coutinho P."/>
            <person name="Dacks J.B."/>
            <person name="Durnford D.G."/>
            <person name="Fast N.M."/>
            <person name="Green B.R."/>
            <person name="Grisdale C."/>
            <person name="Hempe F."/>
            <person name="Henrissat B."/>
            <person name="Hoppner M.P."/>
            <person name="Ishida K.-I."/>
            <person name="Kim E."/>
            <person name="Koreny L."/>
            <person name="Kroth P.G."/>
            <person name="Liu Y."/>
            <person name="Malik S.-B."/>
            <person name="Maier U.G."/>
            <person name="McRose D."/>
            <person name="Mock T."/>
            <person name="Neilson J.A."/>
            <person name="Onodera N.T."/>
            <person name="Poole A.M."/>
            <person name="Pritham E.J."/>
            <person name="Richards T.A."/>
            <person name="Rocap G."/>
            <person name="Roy S.W."/>
            <person name="Sarai C."/>
            <person name="Schaack S."/>
            <person name="Shirato S."/>
            <person name="Slamovits C.H."/>
            <person name="Spencer D.F."/>
            <person name="Suzuki S."/>
            <person name="Worden A.Z."/>
            <person name="Zauner S."/>
            <person name="Barry K."/>
            <person name="Bell C."/>
            <person name="Bharti A.K."/>
            <person name="Crow J.A."/>
            <person name="Grimwood J."/>
            <person name="Kramer R."/>
            <person name="Lindquist E."/>
            <person name="Lucas S."/>
            <person name="Salamov A."/>
            <person name="McFadden G.I."/>
            <person name="Lane C.E."/>
            <person name="Keeling P.J."/>
            <person name="Gray M.W."/>
            <person name="Grigoriev I.V."/>
            <person name="Archibald J.M."/>
        </authorList>
    </citation>
    <scope>NUCLEOTIDE SEQUENCE</scope>
    <source>
        <strain evidence="5">CCMP2712</strain>
    </source>
</reference>
<sequence length="416" mass="46894">MTSVDQQVFTVYVGNSPKRAKSSRMAIVGSVFIVAMAAVAIFSTRGYRNSTAMTTKATKSSLRLSDLTLASKILSVVPKASTQQMYAMLQQWQDKQVSARNVRSQMLAVFPKGINTMLQESSSKVCDKKDVIIEKLSSLLNKLTADAIARNLTDAKSFEEKKESLQAWLQEESSYRLESEKAKEAEEGATYARVQYEKWKASYQDAKERVQQLEKSYPKELASIAAERALIKEILLLLDTFESQPTDQAKQTGKSNTLLQIKAKLSKLQEWAQKSNNAVKIKGFHSLEQKLASFTETSAVRKLLQDMLKELETREEVVKKVEDEAKEEMSSHFNKLIEYEKEVVDLSNSADKAKEKSAETDMQREKMNGLKKNSAESYNDEHEEYETVAPPAERAIYILQVIIEKIQSFCAAPPPP</sequence>
<dbReference type="GeneID" id="17294850"/>
<feature type="region of interest" description="Disordered" evidence="1">
    <location>
        <begin position="348"/>
        <end position="387"/>
    </location>
</feature>
<gene>
    <name evidence="3" type="ORF">GUITHDRAFT_144458</name>
</gene>
<evidence type="ECO:0000313" key="3">
    <source>
        <dbReference type="EMBL" id="EKX38157.1"/>
    </source>
</evidence>
<reference evidence="4" key="3">
    <citation type="submission" date="2016-03" db="UniProtKB">
        <authorList>
            <consortium name="EnsemblProtists"/>
        </authorList>
    </citation>
    <scope>IDENTIFICATION</scope>
</reference>
<feature type="transmembrane region" description="Helical" evidence="2">
    <location>
        <begin position="25"/>
        <end position="43"/>
    </location>
</feature>
<keyword evidence="2" id="KW-1133">Transmembrane helix</keyword>
<keyword evidence="5" id="KW-1185">Reference proteome</keyword>
<dbReference type="HOGENOM" id="CLU_661324_0_0_1"/>